<organism evidence="4 5">
    <name type="scientific">Paenibacillus albicereus</name>
    <dbReference type="NCBI Taxonomy" id="2726185"/>
    <lineage>
        <taxon>Bacteria</taxon>
        <taxon>Bacillati</taxon>
        <taxon>Bacillota</taxon>
        <taxon>Bacilli</taxon>
        <taxon>Bacillales</taxon>
        <taxon>Paenibacillaceae</taxon>
        <taxon>Paenibacillus</taxon>
    </lineage>
</organism>
<keyword evidence="3" id="KW-0472">Membrane</keyword>
<evidence type="ECO:0000256" key="1">
    <source>
        <dbReference type="ARBA" id="ARBA00004241"/>
    </source>
</evidence>
<gene>
    <name evidence="4" type="ORF">HGI30_00320</name>
</gene>
<sequence>MRRRVNDEQGFTLLEIMASIVILSVVALTLSGFFIQAMSYSKQNQSKTIAVHLARNALASIQKEPFAPLRAYLAVPDAGGGYSVLDGSRCEAECAGYAGLVRDPSVLSHVLRPEVNGVAYVVRVSYQPDLAPYLDIGPDAEDEGRIAAAGAGEEALSAYLLPIQVEVAAETGGRSDPVRVEGYLTDETIR</sequence>
<evidence type="ECO:0000256" key="2">
    <source>
        <dbReference type="ARBA" id="ARBA00023287"/>
    </source>
</evidence>
<proteinExistence type="predicted"/>
<keyword evidence="5" id="KW-1185">Reference proteome</keyword>
<dbReference type="AlphaFoldDB" id="A0A6H2GSQ1"/>
<dbReference type="EMBL" id="CP051428">
    <property type="protein sequence ID" value="QJC50206.1"/>
    <property type="molecule type" value="Genomic_DNA"/>
</dbReference>
<dbReference type="Proteomes" id="UP000502136">
    <property type="component" value="Chromosome"/>
</dbReference>
<dbReference type="GO" id="GO:0030420">
    <property type="term" value="P:establishment of competence for transformation"/>
    <property type="evidence" value="ECO:0007669"/>
    <property type="project" value="UniProtKB-KW"/>
</dbReference>
<accession>A0A6H2GSQ1</accession>
<evidence type="ECO:0000313" key="4">
    <source>
        <dbReference type="EMBL" id="QJC50206.1"/>
    </source>
</evidence>
<dbReference type="Pfam" id="PF07963">
    <property type="entry name" value="N_methyl"/>
    <property type="match status" value="1"/>
</dbReference>
<dbReference type="GO" id="GO:0009986">
    <property type="term" value="C:cell surface"/>
    <property type="evidence" value="ECO:0007669"/>
    <property type="project" value="UniProtKB-SubCell"/>
</dbReference>
<dbReference type="InterPro" id="IPR012902">
    <property type="entry name" value="N_methyl_site"/>
</dbReference>
<evidence type="ECO:0000256" key="3">
    <source>
        <dbReference type="SAM" id="Phobius"/>
    </source>
</evidence>
<dbReference type="PROSITE" id="PS00409">
    <property type="entry name" value="PROKAR_NTER_METHYL"/>
    <property type="match status" value="1"/>
</dbReference>
<keyword evidence="2" id="KW-0178">Competence</keyword>
<dbReference type="KEGG" id="palr:HGI30_00320"/>
<protein>
    <submittedName>
        <fullName evidence="4">Type II secretion system protein</fullName>
    </submittedName>
</protein>
<dbReference type="NCBIfam" id="TIGR02532">
    <property type="entry name" value="IV_pilin_GFxxxE"/>
    <property type="match status" value="1"/>
</dbReference>
<keyword evidence="3" id="KW-1133">Transmembrane helix</keyword>
<feature type="transmembrane region" description="Helical" evidence="3">
    <location>
        <begin position="12"/>
        <end position="35"/>
    </location>
</feature>
<reference evidence="4 5" key="1">
    <citation type="submission" date="2020-04" db="EMBL/GenBank/DDBJ databases">
        <title>Novel Paenibacillus strain UniB2 isolated from commercial digestive syrup.</title>
        <authorList>
            <person name="Thorat V."/>
            <person name="Kirdat K."/>
            <person name="Tiwarekar B."/>
            <person name="Yadav A."/>
        </authorList>
    </citation>
    <scope>NUCLEOTIDE SEQUENCE [LARGE SCALE GENOMIC DNA]</scope>
    <source>
        <strain evidence="4 5">UniB2</strain>
    </source>
</reference>
<keyword evidence="3" id="KW-0812">Transmembrane</keyword>
<comment type="subcellular location">
    <subcellularLocation>
        <location evidence="1">Cell surface</location>
    </subcellularLocation>
</comment>
<dbReference type="RefSeq" id="WP_168905890.1">
    <property type="nucleotide sequence ID" value="NZ_CP051428.1"/>
</dbReference>
<evidence type="ECO:0000313" key="5">
    <source>
        <dbReference type="Proteomes" id="UP000502136"/>
    </source>
</evidence>
<name>A0A6H2GSQ1_9BACL</name>